<keyword evidence="2" id="KW-1185">Reference proteome</keyword>
<dbReference type="Proteomes" id="UP000218765">
    <property type="component" value="Chromosome"/>
</dbReference>
<dbReference type="InterPro" id="IPR027599">
    <property type="entry name" value="PqqD-rel_X"/>
</dbReference>
<reference evidence="1 2" key="1">
    <citation type="submission" date="2017-05" db="EMBL/GenBank/DDBJ databases">
        <title>Thiocyanate degradation by Thiohalobacter thiocyanaticus FOKN1.</title>
        <authorList>
            <person name="Oshiki M."/>
            <person name="Fukushima T."/>
            <person name="Kawano S."/>
            <person name="Nakagawa J."/>
        </authorList>
    </citation>
    <scope>NUCLEOTIDE SEQUENCE [LARGE SCALE GENOMIC DNA]</scope>
    <source>
        <strain evidence="1 2">FOKN1</strain>
    </source>
</reference>
<evidence type="ECO:0000313" key="1">
    <source>
        <dbReference type="EMBL" id="BAZ94672.1"/>
    </source>
</evidence>
<dbReference type="EMBL" id="AP018052">
    <property type="protein sequence ID" value="BAZ94672.1"/>
    <property type="molecule type" value="Genomic_DNA"/>
</dbReference>
<evidence type="ECO:0000313" key="2">
    <source>
        <dbReference type="Proteomes" id="UP000218765"/>
    </source>
</evidence>
<name>A0A1Z4VTE5_9GAMM</name>
<dbReference type="AlphaFoldDB" id="A0A1Z4VTE5"/>
<sequence length="79" mass="8737">MDWDGEVAIYHRGSGDTHLLDPLAAELLRALEQQPRSDADLVSLLSELVSPEPARPPQALVETILGELKRLNIIEQVEP</sequence>
<gene>
    <name evidence="1" type="ORF">FOKN1_2298</name>
</gene>
<accession>A0A1Z4VTE5</accession>
<organism evidence="1 2">
    <name type="scientific">Thiohalobacter thiocyanaticus</name>
    <dbReference type="NCBI Taxonomy" id="585455"/>
    <lineage>
        <taxon>Bacteria</taxon>
        <taxon>Pseudomonadati</taxon>
        <taxon>Pseudomonadota</taxon>
        <taxon>Gammaproteobacteria</taxon>
        <taxon>Thiohalobacterales</taxon>
        <taxon>Thiohalobacteraceae</taxon>
        <taxon>Thiohalobacter</taxon>
    </lineage>
</organism>
<dbReference type="NCBIfam" id="TIGR04353">
    <property type="entry name" value="PqqD_rel_X"/>
    <property type="match status" value="1"/>
</dbReference>
<proteinExistence type="predicted"/>
<dbReference type="KEGG" id="ttc:FOKN1_2298"/>
<evidence type="ECO:0008006" key="3">
    <source>
        <dbReference type="Google" id="ProtNLM"/>
    </source>
</evidence>
<protein>
    <recommendedName>
        <fullName evidence="3">HPr-rel-A system PqqD family peptide chaperone</fullName>
    </recommendedName>
</protein>